<dbReference type="PROSITE" id="PS50931">
    <property type="entry name" value="HTH_LYSR"/>
    <property type="match status" value="1"/>
</dbReference>
<dbReference type="InterPro" id="IPR005119">
    <property type="entry name" value="LysR_subst-bd"/>
</dbReference>
<evidence type="ECO:0000256" key="1">
    <source>
        <dbReference type="ARBA" id="ARBA00009437"/>
    </source>
</evidence>
<evidence type="ECO:0000259" key="5">
    <source>
        <dbReference type="PROSITE" id="PS50931"/>
    </source>
</evidence>
<comment type="similarity">
    <text evidence="1">Belongs to the LysR transcriptional regulatory family.</text>
</comment>
<organism evidence="6 7">
    <name type="scientific">Pendulispora brunnea</name>
    <dbReference type="NCBI Taxonomy" id="2905690"/>
    <lineage>
        <taxon>Bacteria</taxon>
        <taxon>Pseudomonadati</taxon>
        <taxon>Myxococcota</taxon>
        <taxon>Myxococcia</taxon>
        <taxon>Myxococcales</taxon>
        <taxon>Sorangiineae</taxon>
        <taxon>Pendulisporaceae</taxon>
        <taxon>Pendulispora</taxon>
    </lineage>
</organism>
<keyword evidence="3" id="KW-0238">DNA-binding</keyword>
<dbReference type="InterPro" id="IPR036388">
    <property type="entry name" value="WH-like_DNA-bd_sf"/>
</dbReference>
<dbReference type="RefSeq" id="WP_394840689.1">
    <property type="nucleotide sequence ID" value="NZ_CP089982.1"/>
</dbReference>
<dbReference type="EMBL" id="CP089982">
    <property type="protein sequence ID" value="WXA90077.1"/>
    <property type="molecule type" value="Genomic_DNA"/>
</dbReference>
<dbReference type="SUPFAM" id="SSF46785">
    <property type="entry name" value="Winged helix' DNA-binding domain"/>
    <property type="match status" value="1"/>
</dbReference>
<protein>
    <submittedName>
        <fullName evidence="6">LysR family transcriptional regulator</fullName>
    </submittedName>
</protein>
<accession>A0ABZ2JUC9</accession>
<keyword evidence="2" id="KW-0805">Transcription regulation</keyword>
<dbReference type="InterPro" id="IPR000847">
    <property type="entry name" value="LysR_HTH_N"/>
</dbReference>
<sequence>MRGSEYAELTAFATVAAQGSFVRAAAQLRISPSALSQIIRGLEERLGVRLLNRTTRSVAPSDAGARLLARITPVMNELDAAVAEVNTSRDRVAGSLRINTPRTAAVRLLGPLVGPFHEKYPDIELDIVVQEAMIDIVAERFDAGIRFAEQLAKDMVAIKLSDPIKTAVVASPKYLARHGIPKTPRDLMKHRCINWRWTTNGSLYRWELERGKRRVEIAVEGPLSVNDMEVMFRAALDGVGLAYLFDDHVRPWVEKGKLVRVLEAWSRSLPGFYLYYPSRSHMSPPLRAFVEFLRENASVPTSRRNLHREA</sequence>
<dbReference type="PANTHER" id="PTHR30537:SF1">
    <property type="entry name" value="HTH-TYPE TRANSCRIPTIONAL REGULATOR PGRR"/>
    <property type="match status" value="1"/>
</dbReference>
<keyword evidence="7" id="KW-1185">Reference proteome</keyword>
<reference evidence="6 7" key="1">
    <citation type="submission" date="2021-12" db="EMBL/GenBank/DDBJ databases">
        <title>Discovery of the Pendulisporaceae a myxobacterial family with distinct sporulation behavior and unique specialized metabolism.</title>
        <authorList>
            <person name="Garcia R."/>
            <person name="Popoff A."/>
            <person name="Bader C.D."/>
            <person name="Loehr J."/>
            <person name="Walesch S."/>
            <person name="Walt C."/>
            <person name="Boldt J."/>
            <person name="Bunk B."/>
            <person name="Haeckl F.J.F.P.J."/>
            <person name="Gunesch A.P."/>
            <person name="Birkelbach J."/>
            <person name="Nuebel U."/>
            <person name="Pietschmann T."/>
            <person name="Bach T."/>
            <person name="Mueller R."/>
        </authorList>
    </citation>
    <scope>NUCLEOTIDE SEQUENCE [LARGE SCALE GENOMIC DNA]</scope>
    <source>
        <strain evidence="6 7">MSr12523</strain>
    </source>
</reference>
<feature type="domain" description="HTH lysR-type" evidence="5">
    <location>
        <begin position="1"/>
        <end position="61"/>
    </location>
</feature>
<dbReference type="Gene3D" id="1.10.10.10">
    <property type="entry name" value="Winged helix-like DNA-binding domain superfamily/Winged helix DNA-binding domain"/>
    <property type="match status" value="1"/>
</dbReference>
<dbReference type="InterPro" id="IPR058163">
    <property type="entry name" value="LysR-type_TF_proteobact-type"/>
</dbReference>
<dbReference type="Pfam" id="PF03466">
    <property type="entry name" value="LysR_substrate"/>
    <property type="match status" value="1"/>
</dbReference>
<name>A0ABZ2JUC9_9BACT</name>
<dbReference type="Pfam" id="PF00126">
    <property type="entry name" value="HTH_1"/>
    <property type="match status" value="1"/>
</dbReference>
<evidence type="ECO:0000313" key="7">
    <source>
        <dbReference type="Proteomes" id="UP001379533"/>
    </source>
</evidence>
<dbReference type="Proteomes" id="UP001379533">
    <property type="component" value="Chromosome"/>
</dbReference>
<dbReference type="InterPro" id="IPR036390">
    <property type="entry name" value="WH_DNA-bd_sf"/>
</dbReference>
<evidence type="ECO:0000256" key="4">
    <source>
        <dbReference type="ARBA" id="ARBA00023163"/>
    </source>
</evidence>
<dbReference type="CDD" id="cd08474">
    <property type="entry name" value="PBP2_CrgA_like_5"/>
    <property type="match status" value="1"/>
</dbReference>
<dbReference type="SUPFAM" id="SSF53850">
    <property type="entry name" value="Periplasmic binding protein-like II"/>
    <property type="match status" value="1"/>
</dbReference>
<dbReference type="PANTHER" id="PTHR30537">
    <property type="entry name" value="HTH-TYPE TRANSCRIPTIONAL REGULATOR"/>
    <property type="match status" value="1"/>
</dbReference>
<evidence type="ECO:0000256" key="3">
    <source>
        <dbReference type="ARBA" id="ARBA00023125"/>
    </source>
</evidence>
<keyword evidence="4" id="KW-0804">Transcription</keyword>
<evidence type="ECO:0000256" key="2">
    <source>
        <dbReference type="ARBA" id="ARBA00023015"/>
    </source>
</evidence>
<evidence type="ECO:0000313" key="6">
    <source>
        <dbReference type="EMBL" id="WXA90077.1"/>
    </source>
</evidence>
<proteinExistence type="inferred from homology"/>
<gene>
    <name evidence="6" type="ORF">LZC95_26830</name>
</gene>
<dbReference type="Gene3D" id="3.40.190.290">
    <property type="match status" value="1"/>
</dbReference>